<reference evidence="1" key="2">
    <citation type="submission" date="2018-08" db="UniProtKB">
        <authorList>
            <consortium name="EnsemblPlants"/>
        </authorList>
    </citation>
    <scope>IDENTIFICATION</scope>
    <source>
        <strain evidence="1">Yugu1</strain>
    </source>
</reference>
<dbReference type="Proteomes" id="UP000004995">
    <property type="component" value="Unassembled WGS sequence"/>
</dbReference>
<dbReference type="EMBL" id="AGNK02000506">
    <property type="status" value="NOT_ANNOTATED_CDS"/>
    <property type="molecule type" value="Genomic_DNA"/>
</dbReference>
<accession>K3YXN1</accession>
<reference evidence="2" key="1">
    <citation type="journal article" date="2012" name="Nat. Biotechnol.">
        <title>Reference genome sequence of the model plant Setaria.</title>
        <authorList>
            <person name="Bennetzen J.L."/>
            <person name="Schmutz J."/>
            <person name="Wang H."/>
            <person name="Percifield R."/>
            <person name="Hawkins J."/>
            <person name="Pontaroli A.C."/>
            <person name="Estep M."/>
            <person name="Feng L."/>
            <person name="Vaughn J.N."/>
            <person name="Grimwood J."/>
            <person name="Jenkins J."/>
            <person name="Barry K."/>
            <person name="Lindquist E."/>
            <person name="Hellsten U."/>
            <person name="Deshpande S."/>
            <person name="Wang X."/>
            <person name="Wu X."/>
            <person name="Mitros T."/>
            <person name="Triplett J."/>
            <person name="Yang X."/>
            <person name="Ye C.Y."/>
            <person name="Mauro-Herrera M."/>
            <person name="Wang L."/>
            <person name="Li P."/>
            <person name="Sharma M."/>
            <person name="Sharma R."/>
            <person name="Ronald P.C."/>
            <person name="Panaud O."/>
            <person name="Kellogg E.A."/>
            <person name="Brutnell T.P."/>
            <person name="Doust A.N."/>
            <person name="Tuskan G.A."/>
            <person name="Rokhsar D."/>
            <person name="Devos K.M."/>
        </authorList>
    </citation>
    <scope>NUCLEOTIDE SEQUENCE [LARGE SCALE GENOMIC DNA]</scope>
    <source>
        <strain evidence="2">cv. Yugu1</strain>
    </source>
</reference>
<dbReference type="HOGENOM" id="CLU_3090859_0_0_1"/>
<dbReference type="InParanoid" id="K3YXN1"/>
<dbReference type="EnsemblPlants" id="KQL31028">
    <property type="protein sequence ID" value="KQL31028"/>
    <property type="gene ID" value="SETIT_019027mg"/>
</dbReference>
<name>K3YXN1_SETIT</name>
<evidence type="ECO:0000313" key="1">
    <source>
        <dbReference type="EnsemblPlants" id="KQL31028"/>
    </source>
</evidence>
<evidence type="ECO:0000313" key="2">
    <source>
        <dbReference type="Proteomes" id="UP000004995"/>
    </source>
</evidence>
<keyword evidence="2" id="KW-1185">Reference proteome</keyword>
<protein>
    <submittedName>
        <fullName evidence="1">Uncharacterized protein</fullName>
    </submittedName>
</protein>
<dbReference type="AlphaFoldDB" id="K3YXN1"/>
<organism evidence="1 2">
    <name type="scientific">Setaria italica</name>
    <name type="common">Foxtail millet</name>
    <name type="synonym">Panicum italicum</name>
    <dbReference type="NCBI Taxonomy" id="4555"/>
    <lineage>
        <taxon>Eukaryota</taxon>
        <taxon>Viridiplantae</taxon>
        <taxon>Streptophyta</taxon>
        <taxon>Embryophyta</taxon>
        <taxon>Tracheophyta</taxon>
        <taxon>Spermatophyta</taxon>
        <taxon>Magnoliopsida</taxon>
        <taxon>Liliopsida</taxon>
        <taxon>Poales</taxon>
        <taxon>Poaceae</taxon>
        <taxon>PACMAD clade</taxon>
        <taxon>Panicoideae</taxon>
        <taxon>Panicodae</taxon>
        <taxon>Paniceae</taxon>
        <taxon>Cenchrinae</taxon>
        <taxon>Setaria</taxon>
    </lineage>
</organism>
<proteinExistence type="predicted"/>
<sequence length="52" mass="5740">MLAPLNLQSATDCARSAMKVLFQQVSVTEDDMFTSIKQGSLNLCRDKDSLAF</sequence>
<dbReference type="Gramene" id="KQL31028">
    <property type="protein sequence ID" value="KQL31028"/>
    <property type="gene ID" value="SETIT_019027mg"/>
</dbReference>